<gene>
    <name evidence="3" type="ORF">GCM10010528_27430</name>
</gene>
<evidence type="ECO:0000256" key="1">
    <source>
        <dbReference type="SAM" id="Phobius"/>
    </source>
</evidence>
<name>A0ABP6LMK4_9ACTN</name>
<comment type="caution">
    <text evidence="3">The sequence shown here is derived from an EMBL/GenBank/DDBJ whole genome shotgun (WGS) entry which is preliminary data.</text>
</comment>
<proteinExistence type="predicted"/>
<feature type="transmembrane region" description="Helical" evidence="1">
    <location>
        <begin position="66"/>
        <end position="83"/>
    </location>
</feature>
<evidence type="ECO:0000259" key="2">
    <source>
        <dbReference type="Pfam" id="PF10756"/>
    </source>
</evidence>
<accession>A0ABP6LMK4</accession>
<evidence type="ECO:0000313" key="4">
    <source>
        <dbReference type="Proteomes" id="UP001501035"/>
    </source>
</evidence>
<dbReference type="Pfam" id="PF10756">
    <property type="entry name" value="bPH_6"/>
    <property type="match status" value="1"/>
</dbReference>
<reference evidence="4" key="1">
    <citation type="journal article" date="2019" name="Int. J. Syst. Evol. Microbiol.">
        <title>The Global Catalogue of Microorganisms (GCM) 10K type strain sequencing project: providing services to taxonomists for standard genome sequencing and annotation.</title>
        <authorList>
            <consortium name="The Broad Institute Genomics Platform"/>
            <consortium name="The Broad Institute Genome Sequencing Center for Infectious Disease"/>
            <person name="Wu L."/>
            <person name="Ma J."/>
        </authorList>
    </citation>
    <scope>NUCLEOTIDE SEQUENCE [LARGE SCALE GENOMIC DNA]</scope>
    <source>
        <strain evidence="4">JCM 14234</strain>
    </source>
</reference>
<protein>
    <submittedName>
        <fullName evidence="3">PH domain-containing protein</fullName>
    </submittedName>
</protein>
<dbReference type="InterPro" id="IPR019692">
    <property type="entry name" value="CFP-6_PH"/>
</dbReference>
<keyword evidence="4" id="KW-1185">Reference proteome</keyword>
<sequence length="176" mass="19364">MSPDEQWEFVYRPHRLVVWSGVAAAVVLLIHAIFGYLLTKSQLVVFGHTFVFGDNGVRNIGSADQWAIMLIGVIVAGAILLLTRPRVRVGPSGVAVRNLIGERAFGWGEIDGISYPERGSSAWLEFPHDEHIPVLAIRLGDGERAVEAMERVRELQARYRTAPPVPADDSDVGLPE</sequence>
<keyword evidence="1" id="KW-0472">Membrane</keyword>
<dbReference type="Proteomes" id="UP001501035">
    <property type="component" value="Unassembled WGS sequence"/>
</dbReference>
<evidence type="ECO:0000313" key="3">
    <source>
        <dbReference type="EMBL" id="GAA3046805.1"/>
    </source>
</evidence>
<feature type="domain" description="Low molecular weight protein antigen 6 PH" evidence="2">
    <location>
        <begin position="84"/>
        <end position="154"/>
    </location>
</feature>
<feature type="transmembrane region" description="Helical" evidence="1">
    <location>
        <begin position="16"/>
        <end position="38"/>
    </location>
</feature>
<dbReference type="EMBL" id="BAAAVS010000057">
    <property type="protein sequence ID" value="GAA3046805.1"/>
    <property type="molecule type" value="Genomic_DNA"/>
</dbReference>
<dbReference type="RefSeq" id="WP_290705418.1">
    <property type="nucleotide sequence ID" value="NZ_BAAAVS010000057.1"/>
</dbReference>
<keyword evidence="1" id="KW-1133">Transmembrane helix</keyword>
<organism evidence="3 4">
    <name type="scientific">Gordonia defluvii</name>
    <dbReference type="NCBI Taxonomy" id="283718"/>
    <lineage>
        <taxon>Bacteria</taxon>
        <taxon>Bacillati</taxon>
        <taxon>Actinomycetota</taxon>
        <taxon>Actinomycetes</taxon>
        <taxon>Mycobacteriales</taxon>
        <taxon>Gordoniaceae</taxon>
        <taxon>Gordonia</taxon>
    </lineage>
</organism>
<keyword evidence="1" id="KW-0812">Transmembrane</keyword>